<keyword evidence="2" id="KW-1185">Reference proteome</keyword>
<evidence type="ECO:0000313" key="2">
    <source>
        <dbReference type="Proteomes" id="UP000030748"/>
    </source>
</evidence>
<gene>
    <name evidence="1" type="ORF">MIMGU_mgv1a025957mg</name>
</gene>
<organism evidence="1 2">
    <name type="scientific">Erythranthe guttata</name>
    <name type="common">Yellow monkey flower</name>
    <name type="synonym">Mimulus guttatus</name>
    <dbReference type="NCBI Taxonomy" id="4155"/>
    <lineage>
        <taxon>Eukaryota</taxon>
        <taxon>Viridiplantae</taxon>
        <taxon>Streptophyta</taxon>
        <taxon>Embryophyta</taxon>
        <taxon>Tracheophyta</taxon>
        <taxon>Spermatophyta</taxon>
        <taxon>Magnoliopsida</taxon>
        <taxon>eudicotyledons</taxon>
        <taxon>Gunneridae</taxon>
        <taxon>Pentapetalae</taxon>
        <taxon>asterids</taxon>
        <taxon>lamiids</taxon>
        <taxon>Lamiales</taxon>
        <taxon>Phrymaceae</taxon>
        <taxon>Erythranthe</taxon>
    </lineage>
</organism>
<dbReference type="Proteomes" id="UP000030748">
    <property type="component" value="Unassembled WGS sequence"/>
</dbReference>
<dbReference type="AlphaFoldDB" id="A0A022Q8Z0"/>
<accession>A0A022Q8Z0</accession>
<evidence type="ECO:0000313" key="1">
    <source>
        <dbReference type="EMBL" id="EYU23723.1"/>
    </source>
</evidence>
<sequence length="72" mass="8385">MKKRYRNIQYLVGRENITYFGKNNSIPLAVSYNINRQISLLSAPQNPLFLGSRPSSPLRRFVDVPSRHFSLF</sequence>
<protein>
    <submittedName>
        <fullName evidence="1">Uncharacterized protein</fullName>
    </submittedName>
</protein>
<reference evidence="1 2" key="1">
    <citation type="journal article" date="2013" name="Proc. Natl. Acad. Sci. U.S.A.">
        <title>Fine-scale variation in meiotic recombination in Mimulus inferred from population shotgun sequencing.</title>
        <authorList>
            <person name="Hellsten U."/>
            <person name="Wright K.M."/>
            <person name="Jenkins J."/>
            <person name="Shu S."/>
            <person name="Yuan Y."/>
            <person name="Wessler S.R."/>
            <person name="Schmutz J."/>
            <person name="Willis J.H."/>
            <person name="Rokhsar D.S."/>
        </authorList>
    </citation>
    <scope>NUCLEOTIDE SEQUENCE [LARGE SCALE GENOMIC DNA]</scope>
    <source>
        <strain evidence="2">cv. DUN x IM62</strain>
    </source>
</reference>
<proteinExistence type="predicted"/>
<name>A0A022Q8Z0_ERYGU</name>
<dbReference type="EMBL" id="KI632157">
    <property type="protein sequence ID" value="EYU23723.1"/>
    <property type="molecule type" value="Genomic_DNA"/>
</dbReference>